<evidence type="ECO:0000313" key="1">
    <source>
        <dbReference type="EMBL" id="QFZ27025.1"/>
    </source>
</evidence>
<proteinExistence type="predicted"/>
<reference evidence="2" key="1">
    <citation type="journal article" date="2019" name="MBio">
        <title>Comparative genomics for the elucidation of multidrug resistance (MDR) in Candida lusitaniae.</title>
        <authorList>
            <person name="Kannan A."/>
            <person name="Asner S.A."/>
            <person name="Trachsel E."/>
            <person name="Kelly S."/>
            <person name="Parker J."/>
            <person name="Sanglard D."/>
        </authorList>
    </citation>
    <scope>NUCLEOTIDE SEQUENCE [LARGE SCALE GENOMIC DNA]</scope>
    <source>
        <strain evidence="2">P1</strain>
    </source>
</reference>
<sequence>MSTLKLEKEDFAPDSRSFPRKIWDFYYHHFPFYMLTNIEKIWLHAFLVTFVTFFVFAIYNLPKYFSFVFSRAYYYLTGTDVDL</sequence>
<protein>
    <submittedName>
        <fullName evidence="1">Uncharacterized protein</fullName>
    </submittedName>
</protein>
<dbReference type="Proteomes" id="UP000326582">
    <property type="component" value="Chromosome 2"/>
</dbReference>
<name>A0ACD0WI79_CLALS</name>
<dbReference type="EMBL" id="CP038485">
    <property type="protein sequence ID" value="QFZ27025.1"/>
    <property type="molecule type" value="Genomic_DNA"/>
</dbReference>
<evidence type="ECO:0000313" key="2">
    <source>
        <dbReference type="Proteomes" id="UP000326582"/>
    </source>
</evidence>
<organism evidence="1 2">
    <name type="scientific">Clavispora lusitaniae</name>
    <name type="common">Candida lusitaniae</name>
    <dbReference type="NCBI Taxonomy" id="36911"/>
    <lineage>
        <taxon>Eukaryota</taxon>
        <taxon>Fungi</taxon>
        <taxon>Dikarya</taxon>
        <taxon>Ascomycota</taxon>
        <taxon>Saccharomycotina</taxon>
        <taxon>Pichiomycetes</taxon>
        <taxon>Metschnikowiaceae</taxon>
        <taxon>Clavispora</taxon>
    </lineage>
</organism>
<keyword evidence="2" id="KW-1185">Reference proteome</keyword>
<gene>
    <name evidence="1" type="ORF">EJF14_20947</name>
</gene>
<accession>A0ACD0WI79</accession>